<dbReference type="Gene3D" id="1.10.30.10">
    <property type="entry name" value="High mobility group box domain"/>
    <property type="match status" value="1"/>
</dbReference>
<proteinExistence type="predicted"/>
<evidence type="ECO:0000256" key="1">
    <source>
        <dbReference type="PROSITE-ProRule" id="PRU00267"/>
    </source>
</evidence>
<sequence length="311" mass="35550">MSLQRVARANVLRHLRLGDASSHQTRVIGVQNQLRRLSLATNPRFSTPLAGSPSAVKAQQSQTFATDATKSDSAKKSTKKSSTKEPKAEKKKPTRALTEEQKEKKEKKESRELVKRLKETALQPPKKLPQVARSIAIQSKIKEVREQSSLRKPAEVLKEAVSQVQSQRLGEADQQRYINQAEENRAANKASYEAWIQQYTPLQVKQANTARKHLRRLGYTKYLALQDERLAKSPTTAYMWYLKERHDSGDFKNLHVKEAASRIASEWKSLTDSEKQPFFTKSERDVERYREEYREVYGEDVPSLKAKASSP</sequence>
<feature type="domain" description="HMG box" evidence="3">
    <location>
        <begin position="231"/>
        <end position="297"/>
    </location>
</feature>
<dbReference type="SMART" id="SM00398">
    <property type="entry name" value="HMG"/>
    <property type="match status" value="1"/>
</dbReference>
<feature type="region of interest" description="Disordered" evidence="2">
    <location>
        <begin position="45"/>
        <end position="118"/>
    </location>
</feature>
<accession>A0A1S9RIF1</accession>
<keyword evidence="1" id="KW-0539">Nucleus</keyword>
<feature type="compositionally biased region" description="Basic and acidic residues" evidence="2">
    <location>
        <begin position="97"/>
        <end position="118"/>
    </location>
</feature>
<evidence type="ECO:0000313" key="5">
    <source>
        <dbReference type="Proteomes" id="UP000190744"/>
    </source>
</evidence>
<dbReference type="InterPro" id="IPR009071">
    <property type="entry name" value="HMG_box_dom"/>
</dbReference>
<dbReference type="InterPro" id="IPR036910">
    <property type="entry name" value="HMG_box_dom_sf"/>
</dbReference>
<gene>
    <name evidence="4" type="ORF">PEBR_26556</name>
</gene>
<reference evidence="5" key="1">
    <citation type="submission" date="2015-09" db="EMBL/GenBank/DDBJ databases">
        <authorList>
            <person name="Fill T.P."/>
            <person name="Baretta J.F."/>
            <person name="de Almeida L.G."/>
            <person name="Rocha M."/>
            <person name="de Souza D.H."/>
            <person name="Malavazi I."/>
            <person name="Cerdeira L.T."/>
            <person name="Hong H."/>
            <person name="Samborskyy M."/>
            <person name="de Vasconcelos A.T."/>
            <person name="Leadlay P."/>
            <person name="Rodrigues-Filho E."/>
        </authorList>
    </citation>
    <scope>NUCLEOTIDE SEQUENCE [LARGE SCALE GENOMIC DNA]</scope>
    <source>
        <strain evidence="5">LaBioMMi 136</strain>
    </source>
</reference>
<dbReference type="GO" id="GO:0003677">
    <property type="term" value="F:DNA binding"/>
    <property type="evidence" value="ECO:0007669"/>
    <property type="project" value="UniProtKB-UniRule"/>
</dbReference>
<protein>
    <submittedName>
        <fullName evidence="4">HMG box protein</fullName>
    </submittedName>
</protein>
<keyword evidence="1" id="KW-0238">DNA-binding</keyword>
<dbReference type="Pfam" id="PF00505">
    <property type="entry name" value="HMG_box"/>
    <property type="match status" value="1"/>
</dbReference>
<name>A0A1S9RIF1_PENBI</name>
<organism evidence="4 5">
    <name type="scientific">Penicillium brasilianum</name>
    <dbReference type="NCBI Taxonomy" id="104259"/>
    <lineage>
        <taxon>Eukaryota</taxon>
        <taxon>Fungi</taxon>
        <taxon>Dikarya</taxon>
        <taxon>Ascomycota</taxon>
        <taxon>Pezizomycotina</taxon>
        <taxon>Eurotiomycetes</taxon>
        <taxon>Eurotiomycetidae</taxon>
        <taxon>Eurotiales</taxon>
        <taxon>Aspergillaceae</taxon>
        <taxon>Penicillium</taxon>
    </lineage>
</organism>
<evidence type="ECO:0000259" key="3">
    <source>
        <dbReference type="PROSITE" id="PS50118"/>
    </source>
</evidence>
<feature type="DNA-binding region" description="HMG box" evidence="1">
    <location>
        <begin position="231"/>
        <end position="297"/>
    </location>
</feature>
<dbReference type="CDD" id="cd00084">
    <property type="entry name" value="HMG-box_SF"/>
    <property type="match status" value="1"/>
</dbReference>
<comment type="caution">
    <text evidence="4">The sequence shown here is derived from an EMBL/GenBank/DDBJ whole genome shotgun (WGS) entry which is preliminary data.</text>
</comment>
<dbReference type="EMBL" id="LJBN01000169">
    <property type="protein sequence ID" value="OOQ85302.1"/>
    <property type="molecule type" value="Genomic_DNA"/>
</dbReference>
<dbReference type="SUPFAM" id="SSF47095">
    <property type="entry name" value="HMG-box"/>
    <property type="match status" value="2"/>
</dbReference>
<dbReference type="AlphaFoldDB" id="A0A1S9RIF1"/>
<dbReference type="GO" id="GO:0005634">
    <property type="term" value="C:nucleus"/>
    <property type="evidence" value="ECO:0007669"/>
    <property type="project" value="UniProtKB-UniRule"/>
</dbReference>
<dbReference type="Proteomes" id="UP000190744">
    <property type="component" value="Unassembled WGS sequence"/>
</dbReference>
<evidence type="ECO:0000256" key="2">
    <source>
        <dbReference type="SAM" id="MobiDB-lite"/>
    </source>
</evidence>
<evidence type="ECO:0000313" key="4">
    <source>
        <dbReference type="EMBL" id="OOQ85302.1"/>
    </source>
</evidence>
<dbReference type="PROSITE" id="PS50118">
    <property type="entry name" value="HMG_BOX_2"/>
    <property type="match status" value="1"/>
</dbReference>